<dbReference type="GO" id="GO:0015097">
    <property type="term" value="F:mercury ion transmembrane transporter activity"/>
    <property type="evidence" value="ECO:0007669"/>
    <property type="project" value="InterPro"/>
</dbReference>
<dbReference type="InterPro" id="IPR004891">
    <property type="entry name" value="Mercury-R_MerC"/>
</dbReference>
<keyword evidence="3" id="KW-1185">Reference proteome</keyword>
<keyword evidence="1" id="KW-1133">Transmembrane helix</keyword>
<feature type="transmembrane region" description="Helical" evidence="1">
    <location>
        <begin position="12"/>
        <end position="34"/>
    </location>
</feature>
<organism evidence="2 3">
    <name type="scientific">Cycloclasticus pugetii</name>
    <dbReference type="NCBI Taxonomy" id="34068"/>
    <lineage>
        <taxon>Bacteria</taxon>
        <taxon>Pseudomonadati</taxon>
        <taxon>Pseudomonadota</taxon>
        <taxon>Gammaproteobacteria</taxon>
        <taxon>Thiotrichales</taxon>
        <taxon>Piscirickettsiaceae</taxon>
        <taxon>Cycloclasticus</taxon>
    </lineage>
</organism>
<feature type="transmembrane region" description="Helical" evidence="1">
    <location>
        <begin position="74"/>
        <end position="91"/>
    </location>
</feature>
<evidence type="ECO:0000256" key="1">
    <source>
        <dbReference type="SAM" id="Phobius"/>
    </source>
</evidence>
<proteinExistence type="predicted"/>
<accession>A0AB33Z0C7</accession>
<keyword evidence="1" id="KW-0472">Membrane</keyword>
<dbReference type="GO" id="GO:0016020">
    <property type="term" value="C:membrane"/>
    <property type="evidence" value="ECO:0007669"/>
    <property type="project" value="InterPro"/>
</dbReference>
<sequence>MKTTQVMTDKLAIGLSLLCTLHCLALPVLLVLLPSMAALGLDNENFHLWMVVAVIPSSLYALTLGCKQHKRYQLFYLGAIGVALLILALALGEERIGESGEKTLTVLGACFVAIGHWFNYRLCHALDHEDCACPNDKDSGVN</sequence>
<feature type="transmembrane region" description="Helical" evidence="1">
    <location>
        <begin position="46"/>
        <end position="62"/>
    </location>
</feature>
<keyword evidence="1" id="KW-0812">Transmembrane</keyword>
<feature type="transmembrane region" description="Helical" evidence="1">
    <location>
        <begin position="103"/>
        <end position="120"/>
    </location>
</feature>
<dbReference type="Pfam" id="PF03203">
    <property type="entry name" value="MerC"/>
    <property type="match status" value="1"/>
</dbReference>
<reference evidence="2 3" key="1">
    <citation type="journal article" date="2013" name="Genome Announc.">
        <title>Genome Sequence of the Pyrene- and Fluoranthene-Degrading Bacterium Cycloclasticus sp. Strain PY97M.</title>
        <authorList>
            <person name="Cui Z."/>
            <person name="Xu G."/>
            <person name="Li Q."/>
            <person name="Gao W."/>
            <person name="Zheng L."/>
        </authorList>
    </citation>
    <scope>NUCLEOTIDE SEQUENCE [LARGE SCALE GENOMIC DNA]</scope>
    <source>
        <strain evidence="2 3">PY97M</strain>
    </source>
</reference>
<dbReference type="RefSeq" id="WP_016390655.1">
    <property type="nucleotide sequence ID" value="NZ_KE646809.1"/>
</dbReference>
<dbReference type="EMBL" id="ASHL01000007">
    <property type="protein sequence ID" value="EPD12638.1"/>
    <property type="molecule type" value="Genomic_DNA"/>
</dbReference>
<dbReference type="AlphaFoldDB" id="A0AB33Z0C7"/>
<name>A0AB33Z0C7_9GAMM</name>
<comment type="caution">
    <text evidence="2">The sequence shown here is derived from an EMBL/GenBank/DDBJ whole genome shotgun (WGS) entry which is preliminary data.</text>
</comment>
<protein>
    <recommendedName>
        <fullName evidence="4">MerC mercury resistance protein</fullName>
    </recommendedName>
</protein>
<dbReference type="Proteomes" id="UP000015462">
    <property type="component" value="Unassembled WGS sequence"/>
</dbReference>
<evidence type="ECO:0008006" key="4">
    <source>
        <dbReference type="Google" id="ProtNLM"/>
    </source>
</evidence>
<evidence type="ECO:0000313" key="2">
    <source>
        <dbReference type="EMBL" id="EPD12638.1"/>
    </source>
</evidence>
<evidence type="ECO:0000313" key="3">
    <source>
        <dbReference type="Proteomes" id="UP000015462"/>
    </source>
</evidence>
<gene>
    <name evidence="2" type="ORF">L196_08534</name>
</gene>